<dbReference type="EMBL" id="CP136508">
    <property type="protein sequence ID" value="WUR15578.1"/>
    <property type="molecule type" value="Genomic_DNA"/>
</dbReference>
<name>A0ABZ1USB8_9BURK</name>
<organism evidence="10 11">
    <name type="scientific">[Empedobacter] haloabium</name>
    <dbReference type="NCBI Taxonomy" id="592317"/>
    <lineage>
        <taxon>Bacteria</taxon>
        <taxon>Pseudomonadati</taxon>
        <taxon>Pseudomonadota</taxon>
        <taxon>Betaproteobacteria</taxon>
        <taxon>Burkholderiales</taxon>
        <taxon>Oxalobacteraceae</taxon>
        <taxon>Telluria group</taxon>
        <taxon>Telluria group incertae sedis</taxon>
    </lineage>
</organism>
<feature type="transmembrane region" description="Helical" evidence="9">
    <location>
        <begin position="30"/>
        <end position="51"/>
    </location>
</feature>
<dbReference type="InterPro" id="IPR000390">
    <property type="entry name" value="Small_drug/metabolite_transptr"/>
</dbReference>
<evidence type="ECO:0000256" key="7">
    <source>
        <dbReference type="ARBA" id="ARBA00038032"/>
    </source>
</evidence>
<keyword evidence="5 9" id="KW-1133">Transmembrane helix</keyword>
<dbReference type="Pfam" id="PF00893">
    <property type="entry name" value="Multi_Drug_Res"/>
    <property type="match status" value="1"/>
</dbReference>
<dbReference type="InterPro" id="IPR037185">
    <property type="entry name" value="EmrE-like"/>
</dbReference>
<evidence type="ECO:0000256" key="4">
    <source>
        <dbReference type="ARBA" id="ARBA00022692"/>
    </source>
</evidence>
<dbReference type="PANTHER" id="PTHR30561">
    <property type="entry name" value="SMR FAMILY PROTON-DEPENDENT DRUG EFFLUX TRANSPORTER SUGE"/>
    <property type="match status" value="1"/>
</dbReference>
<dbReference type="InterPro" id="IPR045324">
    <property type="entry name" value="Small_multidrug_res"/>
</dbReference>
<evidence type="ECO:0000313" key="11">
    <source>
        <dbReference type="Proteomes" id="UP000321323"/>
    </source>
</evidence>
<feature type="transmembrane region" description="Helical" evidence="9">
    <location>
        <begin position="85"/>
        <end position="104"/>
    </location>
</feature>
<keyword evidence="6 9" id="KW-0472">Membrane</keyword>
<evidence type="ECO:0000256" key="5">
    <source>
        <dbReference type="ARBA" id="ARBA00022989"/>
    </source>
</evidence>
<evidence type="ECO:0000256" key="6">
    <source>
        <dbReference type="ARBA" id="ARBA00023136"/>
    </source>
</evidence>
<feature type="transmembrane region" description="Helical" evidence="9">
    <location>
        <begin position="58"/>
        <end position="79"/>
    </location>
</feature>
<dbReference type="Gene3D" id="1.10.3730.20">
    <property type="match status" value="1"/>
</dbReference>
<proteinExistence type="inferred from homology"/>
<comment type="subcellular location">
    <subcellularLocation>
        <location evidence="1 8">Cell membrane</location>
        <topology evidence="1 8">Multi-pass membrane protein</topology>
    </subcellularLocation>
</comment>
<comment type="similarity">
    <text evidence="7 8">Belongs to the drug/metabolite transporter (DMT) superfamily. Small multidrug resistance (SMR) (TC 2.A.7.1) family.</text>
</comment>
<protein>
    <submittedName>
        <fullName evidence="10">SMR family transporter</fullName>
    </submittedName>
</protein>
<evidence type="ECO:0000256" key="9">
    <source>
        <dbReference type="SAM" id="Phobius"/>
    </source>
</evidence>
<evidence type="ECO:0000256" key="2">
    <source>
        <dbReference type="ARBA" id="ARBA00022448"/>
    </source>
</evidence>
<accession>A0ABZ1USB8</accession>
<reference evidence="10 11" key="1">
    <citation type="journal article" date="2019" name="Int. J. Syst. Evol. Microbiol.">
        <title>The Draft Whole-Genome Sequence of the Antibiotic Producer Empedobacter haloabium ATCC 31962 Provides Indications for Its Taxonomic Reclassification.</title>
        <authorList>
            <person name="Miess H."/>
            <person name="Arlt P."/>
            <person name="Apel A.K."/>
            <person name="Weber T."/>
            <person name="Nieselt K."/>
            <person name="Hanssen F."/>
            <person name="Czemmel S."/>
            <person name="Nahnsen S."/>
            <person name="Gross H."/>
        </authorList>
    </citation>
    <scope>NUCLEOTIDE SEQUENCE [LARGE SCALE GENOMIC DNA]</scope>
    <source>
        <strain evidence="10 11">ATCC 31962</strain>
    </source>
</reference>
<keyword evidence="3" id="KW-1003">Cell membrane</keyword>
<gene>
    <name evidence="10" type="ORF">E7V67_010895</name>
</gene>
<evidence type="ECO:0000313" key="10">
    <source>
        <dbReference type="EMBL" id="WUR15578.1"/>
    </source>
</evidence>
<keyword evidence="2" id="KW-0813">Transport</keyword>
<keyword evidence="4 8" id="KW-0812">Transmembrane</keyword>
<dbReference type="SUPFAM" id="SSF103481">
    <property type="entry name" value="Multidrug resistance efflux transporter EmrE"/>
    <property type="match status" value="1"/>
</dbReference>
<dbReference type="PANTHER" id="PTHR30561:SF1">
    <property type="entry name" value="MULTIDRUG TRANSPORTER EMRE"/>
    <property type="match status" value="1"/>
</dbReference>
<sequence>MKNWLFLAIAIISETIATSALKASAGFSRLWPSVAVVVGYGIAFYFLSLTLRTIPVGIAYAVWSGVGIVLVSLAGWFMYGQRLDAPALLGIALIVAGVVVMNLFSKSAAH</sequence>
<dbReference type="Proteomes" id="UP000321323">
    <property type="component" value="Chromosome"/>
</dbReference>
<evidence type="ECO:0000256" key="3">
    <source>
        <dbReference type="ARBA" id="ARBA00022475"/>
    </source>
</evidence>
<evidence type="ECO:0000256" key="8">
    <source>
        <dbReference type="RuleBase" id="RU003942"/>
    </source>
</evidence>
<evidence type="ECO:0000256" key="1">
    <source>
        <dbReference type="ARBA" id="ARBA00004651"/>
    </source>
</evidence>
<keyword evidence="11" id="KW-1185">Reference proteome</keyword>